<dbReference type="AlphaFoldDB" id="A0A9P4QHC1"/>
<dbReference type="SUPFAM" id="SSF57701">
    <property type="entry name" value="Zn2/Cys6 DNA-binding domain"/>
    <property type="match status" value="1"/>
</dbReference>
<accession>A0A9P4QHC1</accession>
<gene>
    <name evidence="3" type="ORF">K431DRAFT_208076</name>
</gene>
<organism evidence="3 4">
    <name type="scientific">Polychaeton citri CBS 116435</name>
    <dbReference type="NCBI Taxonomy" id="1314669"/>
    <lineage>
        <taxon>Eukaryota</taxon>
        <taxon>Fungi</taxon>
        <taxon>Dikarya</taxon>
        <taxon>Ascomycota</taxon>
        <taxon>Pezizomycotina</taxon>
        <taxon>Dothideomycetes</taxon>
        <taxon>Dothideomycetidae</taxon>
        <taxon>Capnodiales</taxon>
        <taxon>Capnodiaceae</taxon>
        <taxon>Polychaeton</taxon>
    </lineage>
</organism>
<dbReference type="PANTHER" id="PTHR38111:SF11">
    <property type="entry name" value="TRANSCRIPTION FACTOR DOMAIN-CONTAINING PROTEIN-RELATED"/>
    <property type="match status" value="1"/>
</dbReference>
<dbReference type="PROSITE" id="PS00463">
    <property type="entry name" value="ZN2_CY6_FUNGAL_1"/>
    <property type="match status" value="1"/>
</dbReference>
<keyword evidence="4" id="KW-1185">Reference proteome</keyword>
<dbReference type="CDD" id="cd00067">
    <property type="entry name" value="GAL4"/>
    <property type="match status" value="1"/>
</dbReference>
<dbReference type="GO" id="GO:0000981">
    <property type="term" value="F:DNA-binding transcription factor activity, RNA polymerase II-specific"/>
    <property type="evidence" value="ECO:0007669"/>
    <property type="project" value="InterPro"/>
</dbReference>
<reference evidence="3" key="1">
    <citation type="journal article" date="2020" name="Stud. Mycol.">
        <title>101 Dothideomycetes genomes: a test case for predicting lifestyles and emergence of pathogens.</title>
        <authorList>
            <person name="Haridas S."/>
            <person name="Albert R."/>
            <person name="Binder M."/>
            <person name="Bloem J."/>
            <person name="Labutti K."/>
            <person name="Salamov A."/>
            <person name="Andreopoulos B."/>
            <person name="Baker S."/>
            <person name="Barry K."/>
            <person name="Bills G."/>
            <person name="Bluhm B."/>
            <person name="Cannon C."/>
            <person name="Castanera R."/>
            <person name="Culley D."/>
            <person name="Daum C."/>
            <person name="Ezra D."/>
            <person name="Gonzalez J."/>
            <person name="Henrissat B."/>
            <person name="Kuo A."/>
            <person name="Liang C."/>
            <person name="Lipzen A."/>
            <person name="Lutzoni F."/>
            <person name="Magnuson J."/>
            <person name="Mondo S."/>
            <person name="Nolan M."/>
            <person name="Ohm R."/>
            <person name="Pangilinan J."/>
            <person name="Park H.-J."/>
            <person name="Ramirez L."/>
            <person name="Alfaro M."/>
            <person name="Sun H."/>
            <person name="Tritt A."/>
            <person name="Yoshinaga Y."/>
            <person name="Zwiers L.-H."/>
            <person name="Turgeon B."/>
            <person name="Goodwin S."/>
            <person name="Spatafora J."/>
            <person name="Crous P."/>
            <person name="Grigoriev I."/>
        </authorList>
    </citation>
    <scope>NUCLEOTIDE SEQUENCE</scope>
    <source>
        <strain evidence="3">CBS 116435</strain>
    </source>
</reference>
<dbReference type="GO" id="GO:0008270">
    <property type="term" value="F:zinc ion binding"/>
    <property type="evidence" value="ECO:0007669"/>
    <property type="project" value="InterPro"/>
</dbReference>
<dbReference type="PROSITE" id="PS50048">
    <property type="entry name" value="ZN2_CY6_FUNGAL_2"/>
    <property type="match status" value="1"/>
</dbReference>
<feature type="non-terminal residue" evidence="3">
    <location>
        <position position="502"/>
    </location>
</feature>
<keyword evidence="1" id="KW-0539">Nucleus</keyword>
<dbReference type="InterPro" id="IPR036864">
    <property type="entry name" value="Zn2-C6_fun-type_DNA-bd_sf"/>
</dbReference>
<dbReference type="OrthoDB" id="3525185at2759"/>
<dbReference type="PANTHER" id="PTHR38111">
    <property type="entry name" value="ZN(2)-C6 FUNGAL-TYPE DOMAIN-CONTAINING PROTEIN-RELATED"/>
    <property type="match status" value="1"/>
</dbReference>
<dbReference type="Gene3D" id="4.10.240.10">
    <property type="entry name" value="Zn(2)-C6 fungal-type DNA-binding domain"/>
    <property type="match status" value="1"/>
</dbReference>
<name>A0A9P4QHC1_9PEZI</name>
<dbReference type="Proteomes" id="UP000799441">
    <property type="component" value="Unassembled WGS sequence"/>
</dbReference>
<comment type="caution">
    <text evidence="3">The sequence shown here is derived from an EMBL/GenBank/DDBJ whole genome shotgun (WGS) entry which is preliminary data.</text>
</comment>
<evidence type="ECO:0000259" key="2">
    <source>
        <dbReference type="PROSITE" id="PS50048"/>
    </source>
</evidence>
<evidence type="ECO:0000256" key="1">
    <source>
        <dbReference type="ARBA" id="ARBA00023242"/>
    </source>
</evidence>
<protein>
    <recommendedName>
        <fullName evidence="2">Zn(2)-C6 fungal-type domain-containing protein</fullName>
    </recommendedName>
</protein>
<evidence type="ECO:0000313" key="3">
    <source>
        <dbReference type="EMBL" id="KAF2725785.1"/>
    </source>
</evidence>
<dbReference type="Pfam" id="PF00172">
    <property type="entry name" value="Zn_clus"/>
    <property type="match status" value="1"/>
</dbReference>
<dbReference type="EMBL" id="MU003766">
    <property type="protein sequence ID" value="KAF2725785.1"/>
    <property type="molecule type" value="Genomic_DNA"/>
</dbReference>
<evidence type="ECO:0000313" key="4">
    <source>
        <dbReference type="Proteomes" id="UP000799441"/>
    </source>
</evidence>
<dbReference type="InterPro" id="IPR053178">
    <property type="entry name" value="Osmoadaptation_assoc"/>
</dbReference>
<dbReference type="InterPro" id="IPR001138">
    <property type="entry name" value="Zn2Cys6_DnaBD"/>
</dbReference>
<feature type="domain" description="Zn(2)-C6 fungal-type" evidence="2">
    <location>
        <begin position="9"/>
        <end position="39"/>
    </location>
</feature>
<sequence length="502" mass="56253">MVGVPRSQGCRQCRRRKKGCDLSRPSCGQCDRLGIACAWEEPRWTFVRQRSGSRQPSVSPPSLLPPHLRRSLERSAVESQTSEIFWAAYLPRNDGLLRVDGIKTVIWDETLQGLAETDATVKLALQSVAFTALGRSMEDEAMLRQGSQLYGRALVETNRALQQPDRAQSDAMLATIKFLSFYEAWRFDRTNKVSTQGHDYQKHVLGTCRLVEIRGPRRHASKDSHALFIDARANATITGIVLRKPKFFSSLDWHTIPWEESGRDLRDELYDIAIALPGILHSFDQLKVNRQHSRDPAAEADRILQRCIRVGERFRAWDAKALAACHAALLQAPALEVPTLLEACTAFDYGFAHTVMVFWGFSLLLHSTAWLEARDFPTGPPECSRGRQQHAPTTLPPWFDPRPYAANIARCAHHFFRPEAGLWGAQVVAFPMGAALHYYAVSPGGLASVEMGYLRAVLRELKHGNVTGGFLRSIATVGARGKGEGDDCKRETDHRNLAKAWY</sequence>
<dbReference type="SMART" id="SM00066">
    <property type="entry name" value="GAL4"/>
    <property type="match status" value="1"/>
</dbReference>
<proteinExistence type="predicted"/>